<evidence type="ECO:0000313" key="3">
    <source>
        <dbReference type="Proteomes" id="UP001180551"/>
    </source>
</evidence>
<dbReference type="EMBL" id="JAVRFE010000015">
    <property type="protein sequence ID" value="MDT0456854.1"/>
    <property type="molecule type" value="Genomic_DNA"/>
</dbReference>
<proteinExistence type="predicted"/>
<dbReference type="RefSeq" id="WP_311624033.1">
    <property type="nucleotide sequence ID" value="NZ_JAVRFE010000015.1"/>
</dbReference>
<name>A0ABU2T898_9ACTN</name>
<dbReference type="InterPro" id="IPR049735">
    <property type="entry name" value="NovE/LmbU-like"/>
</dbReference>
<evidence type="ECO:0000256" key="1">
    <source>
        <dbReference type="SAM" id="MobiDB-lite"/>
    </source>
</evidence>
<gene>
    <name evidence="2" type="ORF">RM550_14090</name>
</gene>
<protein>
    <submittedName>
        <fullName evidence="2">LmbU family transcriptional regulator</fullName>
    </submittedName>
</protein>
<dbReference type="NCBIfam" id="NF038070">
    <property type="entry name" value="LmbU_fam_TF"/>
    <property type="match status" value="1"/>
</dbReference>
<keyword evidence="3" id="KW-1185">Reference proteome</keyword>
<dbReference type="Proteomes" id="UP001180551">
    <property type="component" value="Unassembled WGS sequence"/>
</dbReference>
<feature type="region of interest" description="Disordered" evidence="1">
    <location>
        <begin position="1"/>
        <end position="33"/>
    </location>
</feature>
<sequence length="209" mass="23674">MVDGARKHSASSASVDGRPQSDPSALPGQAMRRRNNLRIPRGLSLEAWRSLGQQIQTISSSSSWWLGDWLLYGQSEFPNRYKRAITETSLDYQTLRNYAWVARRFEPHERYGDLSFQHHAEVAGMAPEERGPWLARAQENGWSRNELRRQTRARKRISGGVRATQLKMKPDDGQRERWQAAALRTGEDLLTWITAVLDDAATSVPTASG</sequence>
<evidence type="ECO:0000313" key="2">
    <source>
        <dbReference type="EMBL" id="MDT0456854.1"/>
    </source>
</evidence>
<organism evidence="2 3">
    <name type="scientific">Streptomyces mooreae</name>
    <dbReference type="NCBI Taxonomy" id="3075523"/>
    <lineage>
        <taxon>Bacteria</taxon>
        <taxon>Bacillati</taxon>
        <taxon>Actinomycetota</taxon>
        <taxon>Actinomycetes</taxon>
        <taxon>Kitasatosporales</taxon>
        <taxon>Streptomycetaceae</taxon>
        <taxon>Streptomyces</taxon>
    </lineage>
</organism>
<reference evidence="2" key="1">
    <citation type="submission" date="2024-05" db="EMBL/GenBank/DDBJ databases">
        <title>30 novel species of actinomycetes from the DSMZ collection.</title>
        <authorList>
            <person name="Nouioui I."/>
        </authorList>
    </citation>
    <scope>NUCLEOTIDE SEQUENCE</scope>
    <source>
        <strain evidence="2">DSM 41527</strain>
    </source>
</reference>
<comment type="caution">
    <text evidence="2">The sequence shown here is derived from an EMBL/GenBank/DDBJ whole genome shotgun (WGS) entry which is preliminary data.</text>
</comment>
<accession>A0ABU2T898</accession>